<organism evidence="2 3">
    <name type="scientific">Candidatus Fervidibacter sacchari</name>
    <dbReference type="NCBI Taxonomy" id="1448929"/>
    <lineage>
        <taxon>Bacteria</taxon>
        <taxon>Candidatus Fervidibacterota</taxon>
        <taxon>Candidatus Fervidibacter</taxon>
    </lineage>
</organism>
<evidence type="ECO:0000256" key="1">
    <source>
        <dbReference type="SAM" id="MobiDB-lite"/>
    </source>
</evidence>
<reference evidence="2 3" key="1">
    <citation type="submission" date="2022-08" db="EMBL/GenBank/DDBJ databases">
        <title>Bacterial and archaeal communities from various locations to study Microbial Dark Matter (Phase II).</title>
        <authorList>
            <person name="Stepanauskas R."/>
        </authorList>
    </citation>
    <scope>NUCLEOTIDE SEQUENCE [LARGE SCALE GENOMIC DNA]</scope>
    <source>
        <strain evidence="2 3">PD1</strain>
    </source>
</reference>
<dbReference type="Proteomes" id="UP001204798">
    <property type="component" value="Unassembled WGS sequence"/>
</dbReference>
<dbReference type="InterPro" id="IPR007555">
    <property type="entry name" value="DUF499"/>
</dbReference>
<gene>
    <name evidence="2" type="ORF">M2350_003771</name>
</gene>
<evidence type="ECO:0000313" key="3">
    <source>
        <dbReference type="Proteomes" id="UP001204798"/>
    </source>
</evidence>
<feature type="region of interest" description="Disordered" evidence="1">
    <location>
        <begin position="610"/>
        <end position="633"/>
    </location>
</feature>
<dbReference type="Pfam" id="PF04465">
    <property type="entry name" value="DUF499"/>
    <property type="match status" value="1"/>
</dbReference>
<sequence length="954" mass="109151">MERLPSWMEVVKPDPIVLSERLDESLFAADLYRVLRGDAPREYQDPRRFAEQTYPTEGMVQLLSDVTRRLSGKGSSNPVIQIQTPFGGGKTHALIALYHLVKQGSEIKNSLLGERVLKKAGVSSFPKAKVAVFVGTVVSPKESPTPWGEIARQLGRYDLVKRADEERYSPGRELLEKVIGDEPTLILMDEIAEFTARCEDNYYAQVLAFCQELTETVSSLRRCCLVVTLPSSAPYGEKGERALRDLEQIFGRMQAVYEPVRGMEIYEVVRKRLFEMDGDWQEDAYRVVDEYISTYRQWSDAPEWAQSEDYRERMLRAYPFHPILIDWLVERWGSFHTFQRTRGALRFLGHIVQDTWRRCEREPQKAPPLIQPGHVNLNKAEIVEELMRHIEHGYRSVIQADIQERAPRIDSGMGDWSQYQVATGLATSIFLASFTAAKEGRRGASLPELKIAVWQPGLEPAVVTEALNLLERTFLYLHEQDGLYLFSLQPNLVRLKIDYMERIADDEIRKELERRLKELVKEVGDWQVRITDKAEDVPDTRDLQMVVLPPEAPIDEAIQKVQRIFETKGANPRVYRNALVVVAADRNGIERAVGQVKEFLALKRIESSEERKRLSPKDQQRLKEDKETADTESSRDLCNAYRFVFKQTEEGLEKLDMGTMSVGESPNLVKRVQDFLHRQDLLMTERVNPAQVKELMGSAKEKNLEDIWQDYGKFPRLPILLNRTVLAEAVRMGVRQKLFAVRIDGREYYGDELPYGSDWVKSAVLLSEPTVSGLPPSHPVTAPVATVEVEDILTVLQDTPEARVREIYDQIWAQKHSEFKSEAEFREAFKSALEKGREQGLLKLLVGKTPIVGEGIDISTLLDKGTIKLEKAPVVTRAPQPKVISVRLVIPSENFGTFAMSMANLYRLRLIGDRIEISFKTPPLQDEQRRQLKNALQETISQVHGEIQEPPDWR</sequence>
<evidence type="ECO:0008006" key="4">
    <source>
        <dbReference type="Google" id="ProtNLM"/>
    </source>
</evidence>
<dbReference type="EMBL" id="JANUCP010000013">
    <property type="protein sequence ID" value="MCS3921322.1"/>
    <property type="molecule type" value="Genomic_DNA"/>
</dbReference>
<evidence type="ECO:0000313" key="2">
    <source>
        <dbReference type="EMBL" id="MCS3921322.1"/>
    </source>
</evidence>
<dbReference type="RefSeq" id="WP_259102400.1">
    <property type="nucleotide sequence ID" value="NZ_CP130455.1"/>
</dbReference>
<name>A0ABT2ETM3_9BACT</name>
<keyword evidence="3" id="KW-1185">Reference proteome</keyword>
<accession>A0ABT2ETM3</accession>
<protein>
    <recommendedName>
        <fullName evidence="4">AAA family ATPase</fullName>
    </recommendedName>
</protein>
<proteinExistence type="predicted"/>
<comment type="caution">
    <text evidence="2">The sequence shown here is derived from an EMBL/GenBank/DDBJ whole genome shotgun (WGS) entry which is preliminary data.</text>
</comment>